<dbReference type="InterPro" id="IPR021533">
    <property type="entry name" value="PepSY-like"/>
</dbReference>
<dbReference type="Pfam" id="PF11396">
    <property type="entry name" value="PepSY_like"/>
    <property type="match status" value="2"/>
</dbReference>
<comment type="caution">
    <text evidence="2">The sequence shown here is derived from an EMBL/GenBank/DDBJ whole genome shotgun (WGS) entry which is preliminary data.</text>
</comment>
<accession>J9FU42</accession>
<organism evidence="2">
    <name type="scientific">gut metagenome</name>
    <dbReference type="NCBI Taxonomy" id="749906"/>
    <lineage>
        <taxon>unclassified sequences</taxon>
        <taxon>metagenomes</taxon>
        <taxon>organismal metagenomes</taxon>
    </lineage>
</organism>
<feature type="domain" description="Putative beta-lactamase-inhibitor-like PepSY-like" evidence="1">
    <location>
        <begin position="3"/>
        <end position="68"/>
    </location>
</feature>
<proteinExistence type="predicted"/>
<name>J9FU42_9ZZZZ</name>
<sequence>MTETDIAYDALPDAVKQAFAALTQYKNWKCDDVDMLERKGMEVVYVIEIEQGRKEIDLYFDAKGNLLKEVADTDDNSANYLPAQLPGAVTQLLNERYAGYQLLDVETDKETKLLEVDILFQGQNLEVCFNPSSYAWVSTSQDVLFASLPQAVKEAAKNAVHNHPGYELEDDEAEKVTTPAGIYYIVELEMDGKPDIPVKIKEDGTPLK</sequence>
<dbReference type="SUPFAM" id="SSF160574">
    <property type="entry name" value="BT0923-like"/>
    <property type="match status" value="2"/>
</dbReference>
<dbReference type="EMBL" id="AMCI01004468">
    <property type="protein sequence ID" value="EJW98023.1"/>
    <property type="molecule type" value="Genomic_DNA"/>
</dbReference>
<dbReference type="AlphaFoldDB" id="J9FU42"/>
<evidence type="ECO:0000259" key="1">
    <source>
        <dbReference type="Pfam" id="PF11396"/>
    </source>
</evidence>
<evidence type="ECO:0000313" key="2">
    <source>
        <dbReference type="EMBL" id="EJW98023.1"/>
    </source>
</evidence>
<feature type="domain" description="Putative beta-lactamase-inhibitor-like PepSY-like" evidence="1">
    <location>
        <begin position="122"/>
        <end position="190"/>
    </location>
</feature>
<dbReference type="Gene3D" id="3.10.450.360">
    <property type="match status" value="2"/>
</dbReference>
<gene>
    <name evidence="2" type="ORF">EVA_13870</name>
</gene>
<keyword evidence="2" id="KW-0449">Lipoprotein</keyword>
<reference evidence="2" key="1">
    <citation type="journal article" date="2012" name="PLoS ONE">
        <title>Gene sets for utilization of primary and secondary nutrition supplies in the distal gut of endangered iberian lynx.</title>
        <authorList>
            <person name="Alcaide M."/>
            <person name="Messina E."/>
            <person name="Richter M."/>
            <person name="Bargiela R."/>
            <person name="Peplies J."/>
            <person name="Huws S.A."/>
            <person name="Newbold C.J."/>
            <person name="Golyshin P.N."/>
            <person name="Simon M.A."/>
            <person name="Lopez G."/>
            <person name="Yakimov M.M."/>
            <person name="Ferrer M."/>
        </authorList>
    </citation>
    <scope>NUCLEOTIDE SEQUENCE</scope>
</reference>
<protein>
    <submittedName>
        <fullName evidence="2">Lipoprotein</fullName>
    </submittedName>
</protein>